<dbReference type="CDD" id="cd13957">
    <property type="entry name" value="PT_UbiA_Cox10"/>
    <property type="match status" value="1"/>
</dbReference>
<keyword evidence="3 8" id="KW-0812">Transmembrane</keyword>
<dbReference type="Pfam" id="PF01040">
    <property type="entry name" value="UbiA"/>
    <property type="match status" value="1"/>
</dbReference>
<feature type="non-terminal residue" evidence="9">
    <location>
        <position position="283"/>
    </location>
</feature>
<dbReference type="RefSeq" id="XP_002504846.1">
    <property type="nucleotide sequence ID" value="XM_002504800.1"/>
</dbReference>
<dbReference type="GeneID" id="8247268"/>
<evidence type="ECO:0000256" key="7">
    <source>
        <dbReference type="ARBA" id="ARBA00030253"/>
    </source>
</evidence>
<reference evidence="9 10" key="1">
    <citation type="journal article" date="2009" name="Science">
        <title>Green evolution and dynamic adaptations revealed by genomes of the marine picoeukaryotes Micromonas.</title>
        <authorList>
            <person name="Worden A.Z."/>
            <person name="Lee J.H."/>
            <person name="Mock T."/>
            <person name="Rouze P."/>
            <person name="Simmons M.P."/>
            <person name="Aerts A.L."/>
            <person name="Allen A.E."/>
            <person name="Cuvelier M.L."/>
            <person name="Derelle E."/>
            <person name="Everett M.V."/>
            <person name="Foulon E."/>
            <person name="Grimwood J."/>
            <person name="Gundlach H."/>
            <person name="Henrissat B."/>
            <person name="Napoli C."/>
            <person name="McDonald S.M."/>
            <person name="Parker M.S."/>
            <person name="Rombauts S."/>
            <person name="Salamov A."/>
            <person name="Von Dassow P."/>
            <person name="Badger J.H."/>
            <person name="Coutinho P.M."/>
            <person name="Demir E."/>
            <person name="Dubchak I."/>
            <person name="Gentemann C."/>
            <person name="Eikrem W."/>
            <person name="Gready J.E."/>
            <person name="John U."/>
            <person name="Lanier W."/>
            <person name="Lindquist E.A."/>
            <person name="Lucas S."/>
            <person name="Mayer K.F."/>
            <person name="Moreau H."/>
            <person name="Not F."/>
            <person name="Otillar R."/>
            <person name="Panaud O."/>
            <person name="Pangilinan J."/>
            <person name="Paulsen I."/>
            <person name="Piegu B."/>
            <person name="Poliakov A."/>
            <person name="Robbens S."/>
            <person name="Schmutz J."/>
            <person name="Toulza E."/>
            <person name="Wyss T."/>
            <person name="Zelensky A."/>
            <person name="Zhou K."/>
            <person name="Armbrust E.V."/>
            <person name="Bhattacharya D."/>
            <person name="Goodenough U.W."/>
            <person name="Van de Peer Y."/>
            <person name="Grigoriev I.V."/>
        </authorList>
    </citation>
    <scope>NUCLEOTIDE SEQUENCE [LARGE SCALE GENOMIC DNA]</scope>
    <source>
        <strain evidence="10">RCC299 / NOUM17</strain>
    </source>
</reference>
<feature type="non-terminal residue" evidence="9">
    <location>
        <position position="1"/>
    </location>
</feature>
<protein>
    <recommendedName>
        <fullName evidence="7">Heme O synthase</fullName>
    </recommendedName>
</protein>
<keyword evidence="2" id="KW-0808">Transferase</keyword>
<feature type="transmembrane region" description="Helical" evidence="8">
    <location>
        <begin position="129"/>
        <end position="149"/>
    </location>
</feature>
<dbReference type="InterPro" id="IPR006369">
    <property type="entry name" value="Protohaem_IX_farnesylTrfase"/>
</dbReference>
<dbReference type="PANTHER" id="PTHR43448">
    <property type="entry name" value="PROTOHEME IX FARNESYLTRANSFERASE, MITOCHONDRIAL"/>
    <property type="match status" value="1"/>
</dbReference>
<proteinExistence type="predicted"/>
<feature type="transmembrane region" description="Helical" evidence="8">
    <location>
        <begin position="105"/>
        <end position="122"/>
    </location>
</feature>
<gene>
    <name evidence="9" type="ORF">MICPUN_68841</name>
</gene>
<accession>C1EDS0</accession>
<dbReference type="EMBL" id="CP001330">
    <property type="protein sequence ID" value="ACO66104.1"/>
    <property type="molecule type" value="Genomic_DNA"/>
</dbReference>
<dbReference type="KEGG" id="mis:MICPUN_68841"/>
<dbReference type="Proteomes" id="UP000002009">
    <property type="component" value="Chromosome 11"/>
</dbReference>
<evidence type="ECO:0000313" key="10">
    <source>
        <dbReference type="Proteomes" id="UP000002009"/>
    </source>
</evidence>
<dbReference type="AlphaFoldDB" id="C1EDS0"/>
<dbReference type="Gene3D" id="1.10.357.140">
    <property type="entry name" value="UbiA prenyltransferase"/>
    <property type="match status" value="1"/>
</dbReference>
<dbReference type="GO" id="GO:0005739">
    <property type="term" value="C:mitochondrion"/>
    <property type="evidence" value="ECO:0007669"/>
    <property type="project" value="TreeGrafter"/>
</dbReference>
<organism evidence="9 10">
    <name type="scientific">Micromonas commoda (strain RCC299 / NOUM17 / CCMP2709)</name>
    <name type="common">Picoplanktonic green alga</name>
    <dbReference type="NCBI Taxonomy" id="296587"/>
    <lineage>
        <taxon>Eukaryota</taxon>
        <taxon>Viridiplantae</taxon>
        <taxon>Chlorophyta</taxon>
        <taxon>Mamiellophyceae</taxon>
        <taxon>Mamiellales</taxon>
        <taxon>Mamiellaceae</taxon>
        <taxon>Micromonas</taxon>
    </lineage>
</organism>
<evidence type="ECO:0000256" key="5">
    <source>
        <dbReference type="ARBA" id="ARBA00023133"/>
    </source>
</evidence>
<evidence type="ECO:0000256" key="4">
    <source>
        <dbReference type="ARBA" id="ARBA00022989"/>
    </source>
</evidence>
<comment type="subcellular location">
    <subcellularLocation>
        <location evidence="1">Membrane</location>
        <topology evidence="1">Multi-pass membrane protein</topology>
    </subcellularLocation>
</comment>
<dbReference type="PANTHER" id="PTHR43448:SF2">
    <property type="entry name" value="PROTOHEME IX FARNESYLTRANSFERASE, MITOCHONDRIAL"/>
    <property type="match status" value="1"/>
</dbReference>
<keyword evidence="10" id="KW-1185">Reference proteome</keyword>
<dbReference type="FunFam" id="1.10.357.140:FF:000006">
    <property type="entry name" value="Protoheme IX farnesyltransferase, mitochondrial"/>
    <property type="match status" value="1"/>
</dbReference>
<dbReference type="NCBIfam" id="TIGR01473">
    <property type="entry name" value="cyoE_ctaB"/>
    <property type="match status" value="1"/>
</dbReference>
<dbReference type="InterPro" id="IPR000537">
    <property type="entry name" value="UbiA_prenyltransferase"/>
</dbReference>
<evidence type="ECO:0000256" key="8">
    <source>
        <dbReference type="SAM" id="Phobius"/>
    </source>
</evidence>
<keyword evidence="4 8" id="KW-1133">Transmembrane helix</keyword>
<sequence length="283" mass="30361">RVYHDLSKFKLSAFVVSTAAAGYVLGSGEVIDWEQLGWTSLGTMLCSSSANTWNQIFEIKNDSVMARTMRRPLPSGRCSVAHAALFGVVTGMAGVGLLKEKANDTTAALGAGNVALYALCYTPMKRVHWLNTWAGAVVGAVPPLMGWAAAREGAIEPASGVLAAALYFWQMPHFMALAYMAKDDYVRGGYRMLSHPSSDPTGRRLAGVAMRNAFYMFPLGALAVGCGLTTAPFAYEAALLAAPMALSAAVFYRRPSIPNARNMFYGSLLYLPAFQALACLHRV</sequence>
<dbReference type="GO" id="GO:0006784">
    <property type="term" value="P:heme A biosynthetic process"/>
    <property type="evidence" value="ECO:0007669"/>
    <property type="project" value="TreeGrafter"/>
</dbReference>
<evidence type="ECO:0000256" key="1">
    <source>
        <dbReference type="ARBA" id="ARBA00004141"/>
    </source>
</evidence>
<feature type="transmembrane region" description="Helical" evidence="8">
    <location>
        <begin position="213"/>
        <end position="231"/>
    </location>
</feature>
<dbReference type="InterPro" id="IPR044878">
    <property type="entry name" value="UbiA_sf"/>
</dbReference>
<dbReference type="OrthoDB" id="5211at2759"/>
<feature type="transmembrane region" description="Helical" evidence="8">
    <location>
        <begin position="78"/>
        <end position="99"/>
    </location>
</feature>
<keyword evidence="6 8" id="KW-0472">Membrane</keyword>
<feature type="transmembrane region" description="Helical" evidence="8">
    <location>
        <begin position="161"/>
        <end position="181"/>
    </location>
</feature>
<dbReference type="InParanoid" id="C1EDS0"/>
<dbReference type="FunCoup" id="C1EDS0">
    <property type="interactions" value="1629"/>
</dbReference>
<dbReference type="GO" id="GO:0008495">
    <property type="term" value="F:protoheme IX farnesyltransferase activity"/>
    <property type="evidence" value="ECO:0007669"/>
    <property type="project" value="InterPro"/>
</dbReference>
<dbReference type="GO" id="GO:0016020">
    <property type="term" value="C:membrane"/>
    <property type="evidence" value="ECO:0007669"/>
    <property type="project" value="UniProtKB-SubCell"/>
</dbReference>
<evidence type="ECO:0000256" key="3">
    <source>
        <dbReference type="ARBA" id="ARBA00022692"/>
    </source>
</evidence>
<evidence type="ECO:0000313" key="9">
    <source>
        <dbReference type="EMBL" id="ACO66104.1"/>
    </source>
</evidence>
<dbReference type="STRING" id="296587.C1EDS0"/>
<dbReference type="OMA" id="MVWDRDI"/>
<dbReference type="eggNOG" id="KOG1380">
    <property type="taxonomic scope" value="Eukaryota"/>
</dbReference>
<evidence type="ECO:0000256" key="6">
    <source>
        <dbReference type="ARBA" id="ARBA00023136"/>
    </source>
</evidence>
<name>C1EDS0_MICCC</name>
<keyword evidence="5" id="KW-0350">Heme biosynthesis</keyword>
<evidence type="ECO:0000256" key="2">
    <source>
        <dbReference type="ARBA" id="ARBA00022679"/>
    </source>
</evidence>